<accession>A0A1G8HS59</accession>
<keyword evidence="1" id="KW-0812">Transmembrane</keyword>
<dbReference type="Proteomes" id="UP000183263">
    <property type="component" value="Unassembled WGS sequence"/>
</dbReference>
<dbReference type="OrthoDB" id="4466909at2"/>
<sequence>MNHRAPVRPPAAFRGAAVGALSAALAVAAHGAGGGGLPQSSSLTLLAAACVGLGVLVAQYSARGAPATAVALVAGQSLGHLVLAVETPGHALLPGAVMLSAHAAATVVCAIAVSTVEQLYGPIVAVWRAVFATRPYPVTAPRHVPPTSDHHLPVVALLRASISRRGPPIPA</sequence>
<organism evidence="2 3">
    <name type="scientific">Rhodococcus triatomae</name>
    <dbReference type="NCBI Taxonomy" id="300028"/>
    <lineage>
        <taxon>Bacteria</taxon>
        <taxon>Bacillati</taxon>
        <taxon>Actinomycetota</taxon>
        <taxon>Actinomycetes</taxon>
        <taxon>Mycobacteriales</taxon>
        <taxon>Nocardiaceae</taxon>
        <taxon>Rhodococcus</taxon>
    </lineage>
</organism>
<keyword evidence="1" id="KW-0472">Membrane</keyword>
<feature type="transmembrane region" description="Helical" evidence="1">
    <location>
        <begin position="41"/>
        <end position="60"/>
    </location>
</feature>
<dbReference type="EMBL" id="FNDN01000005">
    <property type="protein sequence ID" value="SDI09330.1"/>
    <property type="molecule type" value="Genomic_DNA"/>
</dbReference>
<protein>
    <submittedName>
        <fullName evidence="2">Uncharacterized protein</fullName>
    </submittedName>
</protein>
<keyword evidence="3" id="KW-1185">Reference proteome</keyword>
<evidence type="ECO:0000313" key="2">
    <source>
        <dbReference type="EMBL" id="SDI09330.1"/>
    </source>
</evidence>
<reference evidence="2 3" key="1">
    <citation type="submission" date="2016-10" db="EMBL/GenBank/DDBJ databases">
        <authorList>
            <person name="de Groot N.N."/>
        </authorList>
    </citation>
    <scope>NUCLEOTIDE SEQUENCE [LARGE SCALE GENOMIC DNA]</scope>
    <source>
        <strain evidence="2 3">DSM 44892</strain>
    </source>
</reference>
<proteinExistence type="predicted"/>
<name>A0A1G8HS59_9NOCA</name>
<gene>
    <name evidence="2" type="ORF">SAMN05444695_10547</name>
</gene>
<dbReference type="AlphaFoldDB" id="A0A1G8HS59"/>
<keyword evidence="1" id="KW-1133">Transmembrane helix</keyword>
<evidence type="ECO:0000256" key="1">
    <source>
        <dbReference type="SAM" id="Phobius"/>
    </source>
</evidence>
<evidence type="ECO:0000313" key="3">
    <source>
        <dbReference type="Proteomes" id="UP000183263"/>
    </source>
</evidence>
<dbReference type="RefSeq" id="WP_072737494.1">
    <property type="nucleotide sequence ID" value="NZ_CP048813.1"/>
</dbReference>